<dbReference type="OrthoDB" id="2374192at2759"/>
<gene>
    <name evidence="1" type="ORF">POCULU_LOCUS6304</name>
</gene>
<dbReference type="SUPFAM" id="SSF49764">
    <property type="entry name" value="HSP20-like chaperones"/>
    <property type="match status" value="1"/>
</dbReference>
<reference evidence="1" key="1">
    <citation type="submission" date="2021-06" db="EMBL/GenBank/DDBJ databases">
        <authorList>
            <person name="Kallberg Y."/>
            <person name="Tangrot J."/>
            <person name="Rosling A."/>
        </authorList>
    </citation>
    <scope>NUCLEOTIDE SEQUENCE</scope>
    <source>
        <strain evidence="1">IA702</strain>
    </source>
</reference>
<dbReference type="AlphaFoldDB" id="A0A9N9BU47"/>
<keyword evidence="2" id="KW-1185">Reference proteome</keyword>
<sequence>MTTLDSSKITFRQTLNYVSIIYRIQNIDNDAIRTIVTLSSTSPSYIIHHLQTDISANTYSVSSSNIVIALKKLDKTEWPSLKFEYNGVEEVRYFLEAEEDSTFPQITSIKNREDIGKA</sequence>
<dbReference type="Proteomes" id="UP000789572">
    <property type="component" value="Unassembled WGS sequence"/>
</dbReference>
<comment type="caution">
    <text evidence="1">The sequence shown here is derived from an EMBL/GenBank/DDBJ whole genome shotgun (WGS) entry which is preliminary data.</text>
</comment>
<name>A0A9N9BU47_9GLOM</name>
<accession>A0A9N9BU47</accession>
<evidence type="ECO:0000313" key="2">
    <source>
        <dbReference type="Proteomes" id="UP000789572"/>
    </source>
</evidence>
<organism evidence="1 2">
    <name type="scientific">Paraglomus occultum</name>
    <dbReference type="NCBI Taxonomy" id="144539"/>
    <lineage>
        <taxon>Eukaryota</taxon>
        <taxon>Fungi</taxon>
        <taxon>Fungi incertae sedis</taxon>
        <taxon>Mucoromycota</taxon>
        <taxon>Glomeromycotina</taxon>
        <taxon>Glomeromycetes</taxon>
        <taxon>Paraglomerales</taxon>
        <taxon>Paraglomeraceae</taxon>
        <taxon>Paraglomus</taxon>
    </lineage>
</organism>
<proteinExistence type="predicted"/>
<dbReference type="EMBL" id="CAJVPJ010001135">
    <property type="protein sequence ID" value="CAG8577313.1"/>
    <property type="molecule type" value="Genomic_DNA"/>
</dbReference>
<dbReference type="InterPro" id="IPR008978">
    <property type="entry name" value="HSP20-like_chaperone"/>
</dbReference>
<evidence type="ECO:0000313" key="1">
    <source>
        <dbReference type="EMBL" id="CAG8577313.1"/>
    </source>
</evidence>
<protein>
    <submittedName>
        <fullName evidence="1">3982_t:CDS:1</fullName>
    </submittedName>
</protein>